<accession>A0A3M9MN62</accession>
<keyword evidence="3" id="KW-1185">Reference proteome</keyword>
<feature type="transmembrane region" description="Helical" evidence="1">
    <location>
        <begin position="95"/>
        <end position="112"/>
    </location>
</feature>
<evidence type="ECO:0000313" key="3">
    <source>
        <dbReference type="Proteomes" id="UP000272117"/>
    </source>
</evidence>
<evidence type="ECO:0000256" key="1">
    <source>
        <dbReference type="SAM" id="Phobius"/>
    </source>
</evidence>
<dbReference type="AlphaFoldDB" id="A0A3M9MN62"/>
<keyword evidence="1" id="KW-0812">Transmembrane</keyword>
<comment type="caution">
    <text evidence="2">The sequence shown here is derived from an EMBL/GenBank/DDBJ whole genome shotgun (WGS) entry which is preliminary data.</text>
</comment>
<name>A0A3M9MN62_9BACT</name>
<organism evidence="2 3">
    <name type="scientific">Rufibacter latericius</name>
    <dbReference type="NCBI Taxonomy" id="2487040"/>
    <lineage>
        <taxon>Bacteria</taxon>
        <taxon>Pseudomonadati</taxon>
        <taxon>Bacteroidota</taxon>
        <taxon>Cytophagia</taxon>
        <taxon>Cytophagales</taxon>
        <taxon>Hymenobacteraceae</taxon>
        <taxon>Rufibacter</taxon>
    </lineage>
</organism>
<dbReference type="EMBL" id="RJJD01000006">
    <property type="protein sequence ID" value="RNI26645.1"/>
    <property type="molecule type" value="Genomic_DNA"/>
</dbReference>
<feature type="transmembrane region" description="Helical" evidence="1">
    <location>
        <begin position="69"/>
        <end position="88"/>
    </location>
</feature>
<keyword evidence="1" id="KW-0472">Membrane</keyword>
<keyword evidence="1" id="KW-1133">Transmembrane helix</keyword>
<reference evidence="2 3" key="1">
    <citation type="submission" date="2018-11" db="EMBL/GenBank/DDBJ databases">
        <title>Rufibacter latericius sp. nov., isolated from water in Baiyang Lake.</title>
        <authorList>
            <person name="Yang Y."/>
        </authorList>
    </citation>
    <scope>NUCLEOTIDE SEQUENCE [LARGE SCALE GENOMIC DNA]</scope>
    <source>
        <strain evidence="2 3">R-22-1c-1</strain>
    </source>
</reference>
<protein>
    <submittedName>
        <fullName evidence="2">Uncharacterized protein</fullName>
    </submittedName>
</protein>
<gene>
    <name evidence="2" type="ORF">EFB08_11545</name>
</gene>
<sequence>MCKAVSDTLAHHFEQSIFCKTANQPGASWNKYQFWNPQISWSAKWKNGDPKQGEAFPLSSTVLVFLTDGWHLFNFIQYTCLTLALVVFKLQEPMVSLWVDVALMAILFRVVFQFCYSKVFVKTKPG</sequence>
<proteinExistence type="predicted"/>
<dbReference type="Proteomes" id="UP000272117">
    <property type="component" value="Unassembled WGS sequence"/>
</dbReference>
<evidence type="ECO:0000313" key="2">
    <source>
        <dbReference type="EMBL" id="RNI26645.1"/>
    </source>
</evidence>